<evidence type="ECO:0000256" key="1">
    <source>
        <dbReference type="SAM" id="MobiDB-lite"/>
    </source>
</evidence>
<dbReference type="SUPFAM" id="SSF82153">
    <property type="entry name" value="FAS1 domain"/>
    <property type="match status" value="2"/>
</dbReference>
<evidence type="ECO:0000259" key="2">
    <source>
        <dbReference type="PROSITE" id="PS50213"/>
    </source>
</evidence>
<organism evidence="3 4">
    <name type="scientific">Cryptococcus amylolentus CBS 6273</name>
    <dbReference type="NCBI Taxonomy" id="1296118"/>
    <lineage>
        <taxon>Eukaryota</taxon>
        <taxon>Fungi</taxon>
        <taxon>Dikarya</taxon>
        <taxon>Basidiomycota</taxon>
        <taxon>Agaricomycotina</taxon>
        <taxon>Tremellomycetes</taxon>
        <taxon>Tremellales</taxon>
        <taxon>Cryptococcaceae</taxon>
        <taxon>Cryptococcus</taxon>
    </lineage>
</organism>
<dbReference type="GO" id="GO:0005615">
    <property type="term" value="C:extracellular space"/>
    <property type="evidence" value="ECO:0007669"/>
    <property type="project" value="TreeGrafter"/>
</dbReference>
<proteinExistence type="predicted"/>
<comment type="caution">
    <text evidence="3">The sequence shown here is derived from an EMBL/GenBank/DDBJ whole genome shotgun (WGS) entry which is preliminary data.</text>
</comment>
<dbReference type="PANTHER" id="PTHR10900">
    <property type="entry name" value="PERIOSTIN-RELATED"/>
    <property type="match status" value="1"/>
</dbReference>
<evidence type="ECO:0000313" key="3">
    <source>
        <dbReference type="EMBL" id="ODN97178.1"/>
    </source>
</evidence>
<feature type="domain" description="FAS1" evidence="2">
    <location>
        <begin position="277"/>
        <end position="458"/>
    </location>
</feature>
<name>A0A1E3J8I6_9TREE</name>
<dbReference type="InterPro" id="IPR036378">
    <property type="entry name" value="FAS1_dom_sf"/>
</dbReference>
<dbReference type="AlphaFoldDB" id="A0A1E3J8I6"/>
<dbReference type="EMBL" id="MEKH01000014">
    <property type="protein sequence ID" value="ODN97178.1"/>
    <property type="molecule type" value="Genomic_DNA"/>
</dbReference>
<dbReference type="InterPro" id="IPR050904">
    <property type="entry name" value="Adhesion/Biosynth-related"/>
</dbReference>
<feature type="region of interest" description="Disordered" evidence="1">
    <location>
        <begin position="158"/>
        <end position="182"/>
    </location>
</feature>
<dbReference type="GO" id="GO:0016236">
    <property type="term" value="P:macroautophagy"/>
    <property type="evidence" value="ECO:0007669"/>
    <property type="project" value="TreeGrafter"/>
</dbReference>
<accession>A0A1E3J8I6</accession>
<reference evidence="3 4" key="1">
    <citation type="submission" date="2016-06" db="EMBL/GenBank/DDBJ databases">
        <title>Evolution of pathogenesis and genome organization in the Tremellales.</title>
        <authorList>
            <person name="Cuomo C."/>
            <person name="Litvintseva A."/>
            <person name="Heitman J."/>
            <person name="Chen Y."/>
            <person name="Sun S."/>
            <person name="Springer D."/>
            <person name="Dromer F."/>
            <person name="Young S."/>
            <person name="Zeng Q."/>
            <person name="Chapman S."/>
            <person name="Gujja S."/>
            <person name="Saif S."/>
            <person name="Birren B."/>
        </authorList>
    </citation>
    <scope>NUCLEOTIDE SEQUENCE [LARGE SCALE GENOMIC DNA]</scope>
    <source>
        <strain evidence="3 4">CBS 6273</strain>
    </source>
</reference>
<dbReference type="GO" id="GO:0000329">
    <property type="term" value="C:fungal-type vacuole membrane"/>
    <property type="evidence" value="ECO:0007669"/>
    <property type="project" value="TreeGrafter"/>
</dbReference>
<sequence>MCSDDANVGISAVAVESHHGAPRPLLFLPLALAAPAQDIPELSLNEWKGIQNGFTNRISGLGSWSWNKAEEALSDLGGQDKTELTIWQNLKEDPHSFSKLVKIIEFEGHASKYLDDKDAQITFFAPNNDALTPPHHKDDDDDFEQLLHNPSLASLSAALDRDPSLTSSSKGHDDDDDDDEEKKRKKEIFRKIAGKVLAYHGLPKAYTVQELGQNSTFATALKADDGSYAGLHRRVRIEKNLVPPSIKLNFYAKIVASDRKARNGYFHALDHPLLPPGSILEELFLFPDTFSTLTSSVQKVHEAHALDYGYDREHSEPGKPKFHGNPLATLFAPTNAAFHDLPDKLKFYLFSPFGEKSLIKLLAYHYIPHTLLLSEAFHQEKHEHKGELLTVGDDPSFHKQFKIHTGLPNATVEVEIEKVKVLPIEGATKTTIKVNGEQVEVIDVPARNGAVHVLSKLLVPPHEHHGHHGHHDHDQDLSAEDSWENWEEWFPQWVDAQDE</sequence>
<dbReference type="SMART" id="SM00554">
    <property type="entry name" value="FAS1"/>
    <property type="match status" value="2"/>
</dbReference>
<feature type="domain" description="FAS1" evidence="2">
    <location>
        <begin position="84"/>
        <end position="273"/>
    </location>
</feature>
<dbReference type="Proteomes" id="UP000095149">
    <property type="component" value="Unassembled WGS sequence"/>
</dbReference>
<dbReference type="InterPro" id="IPR000782">
    <property type="entry name" value="FAS1_domain"/>
</dbReference>
<dbReference type="PANTHER" id="PTHR10900:SF122">
    <property type="entry name" value="FAS1 DOMAIN-CONTAINING PROTEIN"/>
    <property type="match status" value="1"/>
</dbReference>
<dbReference type="Gene3D" id="2.30.180.10">
    <property type="entry name" value="FAS1 domain"/>
    <property type="match status" value="2"/>
</dbReference>
<evidence type="ECO:0000313" key="4">
    <source>
        <dbReference type="Proteomes" id="UP000095149"/>
    </source>
</evidence>
<dbReference type="OrthoDB" id="7700931at2759"/>
<gene>
    <name evidence="3" type="ORF">I350_08158</name>
</gene>
<dbReference type="Pfam" id="PF02469">
    <property type="entry name" value="Fasciclin"/>
    <property type="match status" value="2"/>
</dbReference>
<protein>
    <recommendedName>
        <fullName evidence="2">FAS1 domain-containing protein</fullName>
    </recommendedName>
</protein>
<feature type="region of interest" description="Disordered" evidence="1">
    <location>
        <begin position="461"/>
        <end position="480"/>
    </location>
</feature>
<dbReference type="PROSITE" id="PS50213">
    <property type="entry name" value="FAS1"/>
    <property type="match status" value="2"/>
</dbReference>